<dbReference type="InterPro" id="IPR000209">
    <property type="entry name" value="Peptidase_S8/S53_dom"/>
</dbReference>
<feature type="active site" description="Charge relay system" evidence="6">
    <location>
        <position position="330"/>
    </location>
</feature>
<keyword evidence="3" id="KW-0732">Signal</keyword>
<evidence type="ECO:0000256" key="1">
    <source>
        <dbReference type="ARBA" id="ARBA00011073"/>
    </source>
</evidence>
<dbReference type="CDD" id="cd04842">
    <property type="entry name" value="Peptidases_S8_Kp43_protease"/>
    <property type="match status" value="1"/>
</dbReference>
<dbReference type="Proteomes" id="UP001589576">
    <property type="component" value="Unassembled WGS sequence"/>
</dbReference>
<dbReference type="Gene3D" id="3.40.50.200">
    <property type="entry name" value="Peptidase S8/S53 domain"/>
    <property type="match status" value="1"/>
</dbReference>
<keyword evidence="4 6" id="KW-0378">Hydrolase</keyword>
<name>A0ABV5GDI4_9FLAO</name>
<dbReference type="NCBIfam" id="TIGR04183">
    <property type="entry name" value="Por_Secre_tail"/>
    <property type="match status" value="1"/>
</dbReference>
<comment type="similarity">
    <text evidence="1 6">Belongs to the peptidase S8 family.</text>
</comment>
<dbReference type="InterPro" id="IPR050131">
    <property type="entry name" value="Peptidase_S8_subtilisin-like"/>
</dbReference>
<evidence type="ECO:0000313" key="10">
    <source>
        <dbReference type="Proteomes" id="UP001589576"/>
    </source>
</evidence>
<evidence type="ECO:0000256" key="4">
    <source>
        <dbReference type="ARBA" id="ARBA00022801"/>
    </source>
</evidence>
<dbReference type="Gene3D" id="2.60.120.380">
    <property type="match status" value="1"/>
</dbReference>
<sequence>MKTLFALLFFPFFVFSQTIAERQKIAASNNQTEIARLKKSNEEFSIVQQKRIDDYKKQHPFVDSEKMSLQRIEDDGTPIFYTIYNQGSSVTLGTNKMYPGGSLGLSVTGTGMTAGVWDGGKVRDTHQEFVGGKVTLSDAAATLSSHSTHVTGTIMASGFSPLRKGIAYGAQAKTYDWTSDYSEFLAFGAAGYLASNHSYGYIASSLSDAKFGQYDASSIQIDNAAYANPYYQICVAAGNDRDDFTIAQVGNKGGYDLLTGFATSKNSLVVAAVNEVSNYTSESSVVMSSFSNYGPTDDGRIKPDISAKGVGVSSCVSSGNASYDTYQGTSMATPAITGMILLLQKHYNNLNPSTYMRASTVRGLICHSAKEAGLYPGPDYEFGWGLANAELAANIITNRNVSTVLEENTLNVGQTFTKQISIASTQKLSATICWTDPQGTSNNANDIDNRAARLKNNLDLKILKDGTIYYPWKLYVEDPTSPAINTEENDVDNVEKVEIVDAQPGIYTIQVTHKGTLTGGSQVFSLIANATNQLSLNTRDYDFDTSIFIYPNPAASVLNFIVKNNTTVSDITINDISGKQIYKSVNAINNSIDVSSLSSGVYFVTFKSDNNSVTKKFIKE</sequence>
<dbReference type="PROSITE" id="PS00138">
    <property type="entry name" value="SUBTILASE_SER"/>
    <property type="match status" value="1"/>
</dbReference>
<feature type="active site" description="Charge relay system" evidence="6">
    <location>
        <position position="146"/>
    </location>
</feature>
<evidence type="ECO:0000256" key="5">
    <source>
        <dbReference type="ARBA" id="ARBA00022825"/>
    </source>
</evidence>
<evidence type="ECO:0000259" key="8">
    <source>
        <dbReference type="Pfam" id="PF18962"/>
    </source>
</evidence>
<dbReference type="SUPFAM" id="SSF49785">
    <property type="entry name" value="Galactose-binding domain-like"/>
    <property type="match status" value="1"/>
</dbReference>
<protein>
    <submittedName>
        <fullName evidence="9">S8 family serine peptidase</fullName>
    </submittedName>
</protein>
<dbReference type="InterPro" id="IPR008979">
    <property type="entry name" value="Galactose-bd-like_sf"/>
</dbReference>
<keyword evidence="5 6" id="KW-0720">Serine protease</keyword>
<dbReference type="PROSITE" id="PS51892">
    <property type="entry name" value="SUBTILASE"/>
    <property type="match status" value="1"/>
</dbReference>
<keyword evidence="2 6" id="KW-0645">Protease</keyword>
<evidence type="ECO:0000259" key="7">
    <source>
        <dbReference type="Pfam" id="PF00082"/>
    </source>
</evidence>
<feature type="active site" description="Charge relay system" evidence="6">
    <location>
        <position position="118"/>
    </location>
</feature>
<feature type="domain" description="Peptidase S8/S53" evidence="7">
    <location>
        <begin position="137"/>
        <end position="385"/>
    </location>
</feature>
<dbReference type="InterPro" id="IPR036852">
    <property type="entry name" value="Peptidase_S8/S53_dom_sf"/>
</dbReference>
<dbReference type="Pfam" id="PF18962">
    <property type="entry name" value="Por_Secre_tail"/>
    <property type="match status" value="1"/>
</dbReference>
<dbReference type="InterPro" id="IPR034058">
    <property type="entry name" value="TagA/B/C/D_pept_dom"/>
</dbReference>
<feature type="domain" description="Secretion system C-terminal sorting" evidence="8">
    <location>
        <begin position="549"/>
        <end position="618"/>
    </location>
</feature>
<dbReference type="Pfam" id="PF00082">
    <property type="entry name" value="Peptidase_S8"/>
    <property type="match status" value="1"/>
</dbReference>
<evidence type="ECO:0000256" key="3">
    <source>
        <dbReference type="ARBA" id="ARBA00022729"/>
    </source>
</evidence>
<evidence type="ECO:0000313" key="9">
    <source>
        <dbReference type="EMBL" id="MFB9089167.1"/>
    </source>
</evidence>
<keyword evidence="10" id="KW-1185">Reference proteome</keyword>
<gene>
    <name evidence="9" type="ORF">ACFFUU_06120</name>
</gene>
<dbReference type="PANTHER" id="PTHR43806">
    <property type="entry name" value="PEPTIDASE S8"/>
    <property type="match status" value="1"/>
</dbReference>
<reference evidence="9 10" key="1">
    <citation type="submission" date="2024-09" db="EMBL/GenBank/DDBJ databases">
        <authorList>
            <person name="Sun Q."/>
            <person name="Mori K."/>
        </authorList>
    </citation>
    <scope>NUCLEOTIDE SEQUENCE [LARGE SCALE GENOMIC DNA]</scope>
    <source>
        <strain evidence="9 10">CECT 8460</strain>
    </source>
</reference>
<dbReference type="EMBL" id="JBHMFB010000016">
    <property type="protein sequence ID" value="MFB9089167.1"/>
    <property type="molecule type" value="Genomic_DNA"/>
</dbReference>
<dbReference type="InterPro" id="IPR026444">
    <property type="entry name" value="Secre_tail"/>
</dbReference>
<accession>A0ABV5GDI4</accession>
<dbReference type="RefSeq" id="WP_290286128.1">
    <property type="nucleotide sequence ID" value="NZ_JAUFQN010000019.1"/>
</dbReference>
<dbReference type="PANTHER" id="PTHR43806:SF11">
    <property type="entry name" value="CEREVISIN-RELATED"/>
    <property type="match status" value="1"/>
</dbReference>
<organism evidence="9 10">
    <name type="scientific">Flavobacterium paronense</name>
    <dbReference type="NCBI Taxonomy" id="1392775"/>
    <lineage>
        <taxon>Bacteria</taxon>
        <taxon>Pseudomonadati</taxon>
        <taxon>Bacteroidota</taxon>
        <taxon>Flavobacteriia</taxon>
        <taxon>Flavobacteriales</taxon>
        <taxon>Flavobacteriaceae</taxon>
        <taxon>Flavobacterium</taxon>
    </lineage>
</organism>
<evidence type="ECO:0000256" key="2">
    <source>
        <dbReference type="ARBA" id="ARBA00022670"/>
    </source>
</evidence>
<evidence type="ECO:0000256" key="6">
    <source>
        <dbReference type="PROSITE-ProRule" id="PRU01240"/>
    </source>
</evidence>
<dbReference type="SUPFAM" id="SSF52743">
    <property type="entry name" value="Subtilisin-like"/>
    <property type="match status" value="1"/>
</dbReference>
<proteinExistence type="inferred from homology"/>
<comment type="caution">
    <text evidence="9">The sequence shown here is derived from an EMBL/GenBank/DDBJ whole genome shotgun (WGS) entry which is preliminary data.</text>
</comment>
<dbReference type="InterPro" id="IPR023828">
    <property type="entry name" value="Peptidase_S8_Ser-AS"/>
</dbReference>